<sequence>MKKILFLTTAHRDDDDRIFHHQAKTFYDEGYRVKVCSLSSARNGVFEGIEVESFPILERSTDEKIEAFRKVIADFQPDGIFCSEPLAVVATKDYQKKTLCPVVYDITEWYPSLRMIAGHSFLKKILLTIKLFLIQLYAGLLSTAFIFGEKTKYFPLYYLFFWKKSIVLPYYPMERYIHNGMKSLEKKQLTLAYTGIFSKGKGVGNFLEVADAIRKKRPELHLHLLLIGRSPNEEEDAFFQAELKRHSLHHVEVHSPVSLEDFSFAIRHADFCLDLREVNFENHHCLPIKIFYYAASGKPVVYSHLKAIKKQVEYKPFAILVNPENAETIAEKVLAIYDAPSRYEMMAKNARKLFEEKYNWALLKPKMLTFIQNLFQ</sequence>
<dbReference type="SUPFAM" id="SSF53756">
    <property type="entry name" value="UDP-Glycosyltransferase/glycogen phosphorylase"/>
    <property type="match status" value="1"/>
</dbReference>
<evidence type="ECO:0000256" key="3">
    <source>
        <dbReference type="SAM" id="Phobius"/>
    </source>
</evidence>
<dbReference type="GO" id="GO:0016757">
    <property type="term" value="F:glycosyltransferase activity"/>
    <property type="evidence" value="ECO:0007669"/>
    <property type="project" value="UniProtKB-KW"/>
</dbReference>
<keyword evidence="3" id="KW-1133">Transmembrane helix</keyword>
<evidence type="ECO:0000313" key="5">
    <source>
        <dbReference type="Proteomes" id="UP000255515"/>
    </source>
</evidence>
<keyword evidence="3" id="KW-0472">Membrane</keyword>
<dbReference type="AlphaFoldDB" id="A0A376C023"/>
<dbReference type="Gene3D" id="3.40.50.2000">
    <property type="entry name" value="Glycogen Phosphorylase B"/>
    <property type="match status" value="1"/>
</dbReference>
<dbReference type="EMBL" id="UFTJ01000001">
    <property type="protein sequence ID" value="SSZ47074.1"/>
    <property type="molecule type" value="Genomic_DNA"/>
</dbReference>
<proteinExistence type="predicted"/>
<organism evidence="4 5">
    <name type="scientific">Bergeyella zoohelcum</name>
    <dbReference type="NCBI Taxonomy" id="1015"/>
    <lineage>
        <taxon>Bacteria</taxon>
        <taxon>Pseudomonadati</taxon>
        <taxon>Bacteroidota</taxon>
        <taxon>Flavobacteriia</taxon>
        <taxon>Flavobacteriales</taxon>
        <taxon>Weeksellaceae</taxon>
        <taxon>Bergeyella</taxon>
    </lineage>
</organism>
<dbReference type="RefSeq" id="WP_002686508.1">
    <property type="nucleotide sequence ID" value="NZ_UFTJ01000001.1"/>
</dbReference>
<keyword evidence="2 4" id="KW-0808">Transferase</keyword>
<protein>
    <submittedName>
        <fullName evidence="4">PEP-CTERM/exosortase A-associated glycosyltransferase, Daro_2409 family</fullName>
    </submittedName>
</protein>
<dbReference type="PANTHER" id="PTHR12526:SF629">
    <property type="entry name" value="TEICHURONIC ACID BIOSYNTHESIS GLYCOSYLTRANSFERASE TUAH-RELATED"/>
    <property type="match status" value="1"/>
</dbReference>
<evidence type="ECO:0000256" key="2">
    <source>
        <dbReference type="ARBA" id="ARBA00022679"/>
    </source>
</evidence>
<name>A0A376C023_9FLAO</name>
<dbReference type="PANTHER" id="PTHR12526">
    <property type="entry name" value="GLYCOSYLTRANSFERASE"/>
    <property type="match status" value="1"/>
</dbReference>
<dbReference type="Proteomes" id="UP000255515">
    <property type="component" value="Unassembled WGS sequence"/>
</dbReference>
<reference evidence="4 5" key="1">
    <citation type="submission" date="2018-06" db="EMBL/GenBank/DDBJ databases">
        <authorList>
            <consortium name="Pathogen Informatics"/>
            <person name="Doyle S."/>
        </authorList>
    </citation>
    <scope>NUCLEOTIDE SEQUENCE [LARGE SCALE GENOMIC DNA]</scope>
    <source>
        <strain evidence="4 5">NCTC11661</strain>
    </source>
</reference>
<gene>
    <name evidence="4" type="ORF">NCTC11661_00737</name>
</gene>
<keyword evidence="3" id="KW-0812">Transmembrane</keyword>
<dbReference type="Pfam" id="PF13692">
    <property type="entry name" value="Glyco_trans_1_4"/>
    <property type="match status" value="1"/>
</dbReference>
<keyword evidence="1" id="KW-0328">Glycosyltransferase</keyword>
<evidence type="ECO:0000256" key="1">
    <source>
        <dbReference type="ARBA" id="ARBA00022676"/>
    </source>
</evidence>
<evidence type="ECO:0000313" key="4">
    <source>
        <dbReference type="EMBL" id="SSZ47074.1"/>
    </source>
</evidence>
<feature type="transmembrane region" description="Helical" evidence="3">
    <location>
        <begin position="125"/>
        <end position="147"/>
    </location>
</feature>
<accession>A0A376C023</accession>